<dbReference type="Gene3D" id="3.40.50.2000">
    <property type="entry name" value="Glycogen Phosphorylase B"/>
    <property type="match status" value="1"/>
</dbReference>
<keyword evidence="3" id="KW-1185">Reference proteome</keyword>
<evidence type="ECO:0000259" key="1">
    <source>
        <dbReference type="Pfam" id="PF13524"/>
    </source>
</evidence>
<reference evidence="2 3" key="1">
    <citation type="submission" date="2020-08" db="EMBL/GenBank/DDBJ databases">
        <title>The Agave Microbiome: Exploring the role of microbial communities in plant adaptations to desert environments.</title>
        <authorList>
            <person name="Partida-Martinez L.P."/>
        </authorList>
    </citation>
    <scope>NUCLEOTIDE SEQUENCE [LARGE SCALE GENOMIC DNA]</scope>
    <source>
        <strain evidence="2 3">AT3.9</strain>
    </source>
</reference>
<protein>
    <submittedName>
        <fullName evidence="2">Spore maturation protein CgeB</fullName>
    </submittedName>
</protein>
<name>A0A7W4VHD5_9HYPH</name>
<sequence>MKIVIFGLTISSSWGNGHATLWRGLIRALARRGHRVVFFEKDVPYYASNRDFFEIPGGDLVLYQDWADIRQQAATELADADVAMATSYCPDGIVASELLLDAPHPLHVFYDLDTPVTFSRLEAGEPINYIGPRGLRDFDLALSYTGGYALDRLQSELGACRVAPLYGHVDPSVHHPVQPADHYVSDLSYLGTYAADRQAALQRLFIDPAGLRPQQRFLIGGAQYPADFPWQPNISFVRHLPPQEHPAFFSSSRLTLNITRQAMADMGWCPSGRLFEAAACGTPILSDNWEGLDSFFEPGQEILIAESSDDAVSALDLTDAELKRIASAGRERVLAEHTSEHRARELEILLESASSISSSNGGSAAMMEA</sequence>
<gene>
    <name evidence="2" type="ORF">FHR70_000293</name>
</gene>
<evidence type="ECO:0000313" key="3">
    <source>
        <dbReference type="Proteomes" id="UP000532010"/>
    </source>
</evidence>
<evidence type="ECO:0000313" key="2">
    <source>
        <dbReference type="EMBL" id="MBB3017253.1"/>
    </source>
</evidence>
<dbReference type="AlphaFoldDB" id="A0A7W4VHD5"/>
<dbReference type="Pfam" id="PF13524">
    <property type="entry name" value="Glyco_trans_1_2"/>
    <property type="match status" value="1"/>
</dbReference>
<dbReference type="Proteomes" id="UP000532010">
    <property type="component" value="Unassembled WGS sequence"/>
</dbReference>
<feature type="domain" description="Spore protein YkvP/CgeB glycosyl transferase-like" evidence="1">
    <location>
        <begin position="203"/>
        <end position="346"/>
    </location>
</feature>
<dbReference type="EMBL" id="JACHWB010000001">
    <property type="protein sequence ID" value="MBB3017253.1"/>
    <property type="molecule type" value="Genomic_DNA"/>
</dbReference>
<dbReference type="SUPFAM" id="SSF53756">
    <property type="entry name" value="UDP-Glycosyltransferase/glycogen phosphorylase"/>
    <property type="match status" value="1"/>
</dbReference>
<proteinExistence type="predicted"/>
<organism evidence="2 3">
    <name type="scientific">Microvirga lupini</name>
    <dbReference type="NCBI Taxonomy" id="420324"/>
    <lineage>
        <taxon>Bacteria</taxon>
        <taxon>Pseudomonadati</taxon>
        <taxon>Pseudomonadota</taxon>
        <taxon>Alphaproteobacteria</taxon>
        <taxon>Hyphomicrobiales</taxon>
        <taxon>Methylobacteriaceae</taxon>
        <taxon>Microvirga</taxon>
    </lineage>
</organism>
<accession>A0A7W4VHD5</accession>
<dbReference type="RefSeq" id="WP_183446386.1">
    <property type="nucleotide sequence ID" value="NZ_JACHWB010000001.1"/>
</dbReference>
<dbReference type="InterPro" id="IPR055259">
    <property type="entry name" value="YkvP/CgeB_Glyco_trans-like"/>
</dbReference>
<comment type="caution">
    <text evidence="2">The sequence shown here is derived from an EMBL/GenBank/DDBJ whole genome shotgun (WGS) entry which is preliminary data.</text>
</comment>